<protein>
    <submittedName>
        <fullName evidence="1">Uncharacterized protein</fullName>
    </submittedName>
</protein>
<name>A0A1R3JLP4_9ROSI</name>
<organism evidence="1 2">
    <name type="scientific">Corchorus olitorius</name>
    <dbReference type="NCBI Taxonomy" id="93759"/>
    <lineage>
        <taxon>Eukaryota</taxon>
        <taxon>Viridiplantae</taxon>
        <taxon>Streptophyta</taxon>
        <taxon>Embryophyta</taxon>
        <taxon>Tracheophyta</taxon>
        <taxon>Spermatophyta</taxon>
        <taxon>Magnoliopsida</taxon>
        <taxon>eudicotyledons</taxon>
        <taxon>Gunneridae</taxon>
        <taxon>Pentapetalae</taxon>
        <taxon>rosids</taxon>
        <taxon>malvids</taxon>
        <taxon>Malvales</taxon>
        <taxon>Malvaceae</taxon>
        <taxon>Grewioideae</taxon>
        <taxon>Apeibeae</taxon>
        <taxon>Corchorus</taxon>
    </lineage>
</organism>
<keyword evidence="2" id="KW-1185">Reference proteome</keyword>
<accession>A0A1R3JLP4</accession>
<dbReference type="Proteomes" id="UP000187203">
    <property type="component" value="Unassembled WGS sequence"/>
</dbReference>
<dbReference type="AlphaFoldDB" id="A0A1R3JLP4"/>
<proteinExistence type="predicted"/>
<dbReference type="EMBL" id="AWUE01015786">
    <property type="protein sequence ID" value="OMO95735.1"/>
    <property type="molecule type" value="Genomic_DNA"/>
</dbReference>
<comment type="caution">
    <text evidence="1">The sequence shown here is derived from an EMBL/GenBank/DDBJ whole genome shotgun (WGS) entry which is preliminary data.</text>
</comment>
<evidence type="ECO:0000313" key="1">
    <source>
        <dbReference type="EMBL" id="OMO95735.1"/>
    </source>
</evidence>
<reference evidence="2" key="1">
    <citation type="submission" date="2013-09" db="EMBL/GenBank/DDBJ databases">
        <title>Corchorus olitorius genome sequencing.</title>
        <authorList>
            <person name="Alam M."/>
            <person name="Haque M.S."/>
            <person name="Islam M.S."/>
            <person name="Emdad E.M."/>
            <person name="Islam M.M."/>
            <person name="Ahmed B."/>
            <person name="Halim A."/>
            <person name="Hossen Q.M.M."/>
            <person name="Hossain M.Z."/>
            <person name="Ahmed R."/>
            <person name="Khan M.M."/>
            <person name="Islam R."/>
            <person name="Rashid M.M."/>
            <person name="Khan S.A."/>
            <person name="Rahman M.S."/>
            <person name="Alam M."/>
            <person name="Yahiya A.S."/>
            <person name="Khan M.S."/>
            <person name="Azam M.S."/>
            <person name="Haque T."/>
            <person name="Lashkar M.Z.H."/>
            <person name="Akhand A.I."/>
            <person name="Morshed G."/>
            <person name="Roy S."/>
            <person name="Uddin K.S."/>
            <person name="Rabeya T."/>
            <person name="Hossain A.S."/>
            <person name="Chowdhury A."/>
            <person name="Snigdha A.R."/>
            <person name="Mortoza M.S."/>
            <person name="Matin S.A."/>
            <person name="Hoque S.M.E."/>
            <person name="Islam M.K."/>
            <person name="Roy D.K."/>
            <person name="Haider R."/>
            <person name="Moosa M.M."/>
            <person name="Elias S.M."/>
            <person name="Hasan A.M."/>
            <person name="Jahan S."/>
            <person name="Shafiuddin M."/>
            <person name="Mahmood N."/>
            <person name="Shommy N.S."/>
        </authorList>
    </citation>
    <scope>NUCLEOTIDE SEQUENCE [LARGE SCALE GENOMIC DNA]</scope>
    <source>
        <strain evidence="2">cv. O-4</strain>
    </source>
</reference>
<gene>
    <name evidence="1" type="ORF">COLO4_15693</name>
</gene>
<evidence type="ECO:0000313" key="2">
    <source>
        <dbReference type="Proteomes" id="UP000187203"/>
    </source>
</evidence>
<sequence length="88" mass="10195">MKNGKRRQTRMKTQDSKKTRKVFALYWCAELACGVCLEPTNGRHIMMQYKIALNAYGKMLTMYAAAKMQCVNVRVHMCVMSALKMLNR</sequence>